<evidence type="ECO:0000313" key="4">
    <source>
        <dbReference type="Proteomes" id="UP000256253"/>
    </source>
</evidence>
<keyword evidence="2" id="KW-1133">Transmembrane helix</keyword>
<feature type="transmembrane region" description="Helical" evidence="2">
    <location>
        <begin position="6"/>
        <end position="28"/>
    </location>
</feature>
<feature type="compositionally biased region" description="Acidic residues" evidence="1">
    <location>
        <begin position="80"/>
        <end position="89"/>
    </location>
</feature>
<dbReference type="AlphaFoldDB" id="A0A3D9UXE3"/>
<accession>A0A3D9UXE3</accession>
<dbReference type="RefSeq" id="WP_115921589.1">
    <property type="nucleotide sequence ID" value="NZ_QTUA01000001.1"/>
</dbReference>
<protein>
    <submittedName>
        <fullName evidence="3">Uncharacterized protein</fullName>
    </submittedName>
</protein>
<sequence length="263" mass="27864">MTWLFPHVWLWVLISALLGFAITFYAMLGPTRVARSERAPRGPRRTKTPPAAEPVGERARRRAALAQESRRTKDGAAVDETADDAADDLPDDTVVADAADQKAPVASSGAPVAVAAGGTRRRRHFDVDDVEVSNWEPGQTFTVAQAEQAERADQPEPAEQSAGAPPSRYAAVRPGDSAPRSDEPPARRSAAPDPAVALFGEGAASANPDGSAPEGYPVKASGRTMTFFPAGSPSHDEVAADVWFRDEQSAAAAGFAHWDADQR</sequence>
<dbReference type="Proteomes" id="UP000256253">
    <property type="component" value="Unassembled WGS sequence"/>
</dbReference>
<feature type="region of interest" description="Disordered" evidence="1">
    <location>
        <begin position="35"/>
        <end position="89"/>
    </location>
</feature>
<evidence type="ECO:0000256" key="2">
    <source>
        <dbReference type="SAM" id="Phobius"/>
    </source>
</evidence>
<organism evidence="3 4">
    <name type="scientific">Calidifontibacter indicus</name>
    <dbReference type="NCBI Taxonomy" id="419650"/>
    <lineage>
        <taxon>Bacteria</taxon>
        <taxon>Bacillati</taxon>
        <taxon>Actinomycetota</taxon>
        <taxon>Actinomycetes</taxon>
        <taxon>Micrococcales</taxon>
        <taxon>Dermacoccaceae</taxon>
        <taxon>Calidifontibacter</taxon>
    </lineage>
</organism>
<keyword evidence="2" id="KW-0812">Transmembrane</keyword>
<keyword evidence="4" id="KW-1185">Reference proteome</keyword>
<feature type="region of interest" description="Disordered" evidence="1">
    <location>
        <begin position="146"/>
        <end position="221"/>
    </location>
</feature>
<dbReference type="EMBL" id="QTUA01000001">
    <property type="protein sequence ID" value="REF29471.1"/>
    <property type="molecule type" value="Genomic_DNA"/>
</dbReference>
<comment type="caution">
    <text evidence="3">The sequence shown here is derived from an EMBL/GenBank/DDBJ whole genome shotgun (WGS) entry which is preliminary data.</text>
</comment>
<keyword evidence="2" id="KW-0472">Membrane</keyword>
<gene>
    <name evidence="3" type="ORF">DFJ65_0422</name>
</gene>
<evidence type="ECO:0000313" key="3">
    <source>
        <dbReference type="EMBL" id="REF29471.1"/>
    </source>
</evidence>
<evidence type="ECO:0000256" key="1">
    <source>
        <dbReference type="SAM" id="MobiDB-lite"/>
    </source>
</evidence>
<proteinExistence type="predicted"/>
<reference evidence="3 4" key="1">
    <citation type="submission" date="2018-08" db="EMBL/GenBank/DDBJ databases">
        <title>Sequencing the genomes of 1000 actinobacteria strains.</title>
        <authorList>
            <person name="Klenk H.-P."/>
        </authorList>
    </citation>
    <scope>NUCLEOTIDE SEQUENCE [LARGE SCALE GENOMIC DNA]</scope>
    <source>
        <strain evidence="3 4">DSM 22967</strain>
    </source>
</reference>
<name>A0A3D9UXE3_9MICO</name>
<dbReference type="OrthoDB" id="4871889at2"/>